<dbReference type="PANTHER" id="PTHR28259">
    <property type="entry name" value="FLUORIDE EXPORT PROTEIN 1-RELATED"/>
    <property type="match status" value="1"/>
</dbReference>
<feature type="transmembrane region" description="Helical" evidence="10">
    <location>
        <begin position="168"/>
        <end position="184"/>
    </location>
</feature>
<keyword evidence="3" id="KW-1003">Cell membrane</keyword>
<evidence type="ECO:0000256" key="4">
    <source>
        <dbReference type="ARBA" id="ARBA00022692"/>
    </source>
</evidence>
<dbReference type="EMBL" id="KV454299">
    <property type="protein sequence ID" value="ODQ70720.1"/>
    <property type="molecule type" value="Genomic_DNA"/>
</dbReference>
<feature type="transmembrane region" description="Helical" evidence="10">
    <location>
        <begin position="239"/>
        <end position="259"/>
    </location>
</feature>
<feature type="transmembrane region" description="Helical" evidence="10">
    <location>
        <begin position="313"/>
        <end position="337"/>
    </location>
</feature>
<dbReference type="GO" id="GO:1903425">
    <property type="term" value="F:fluoride transmembrane transporter activity"/>
    <property type="evidence" value="ECO:0007669"/>
    <property type="project" value="TreeGrafter"/>
</dbReference>
<evidence type="ECO:0000313" key="11">
    <source>
        <dbReference type="EMBL" id="ODQ70720.1"/>
    </source>
</evidence>
<dbReference type="InterPro" id="IPR003691">
    <property type="entry name" value="FluC"/>
</dbReference>
<dbReference type="STRING" id="675824.A0A1E3PZE6"/>
<organism evidence="11 12">
    <name type="scientific">Lipomyces starkeyi NRRL Y-11557</name>
    <dbReference type="NCBI Taxonomy" id="675824"/>
    <lineage>
        <taxon>Eukaryota</taxon>
        <taxon>Fungi</taxon>
        <taxon>Dikarya</taxon>
        <taxon>Ascomycota</taxon>
        <taxon>Saccharomycotina</taxon>
        <taxon>Lipomycetes</taxon>
        <taxon>Lipomycetales</taxon>
        <taxon>Lipomycetaceae</taxon>
        <taxon>Lipomyces</taxon>
    </lineage>
</organism>
<evidence type="ECO:0000256" key="6">
    <source>
        <dbReference type="ARBA" id="ARBA00023136"/>
    </source>
</evidence>
<gene>
    <name evidence="11" type="ORF">LIPSTDRAFT_5482</name>
</gene>
<comment type="similarity">
    <text evidence="7">Belongs to the fluoride channel Fluc/FEX (TC 1.A.43) family.</text>
</comment>
<dbReference type="OrthoDB" id="409792at2759"/>
<evidence type="ECO:0000256" key="1">
    <source>
        <dbReference type="ARBA" id="ARBA00002598"/>
    </source>
</evidence>
<evidence type="ECO:0000256" key="9">
    <source>
        <dbReference type="SAM" id="MobiDB-lite"/>
    </source>
</evidence>
<protein>
    <recommendedName>
        <fullName evidence="13">Fluoride ion transporter CrcB</fullName>
    </recommendedName>
</protein>
<comment type="subcellular location">
    <subcellularLocation>
        <location evidence="2">Cell membrane</location>
        <topology evidence="2">Multi-pass membrane protein</topology>
    </subcellularLocation>
</comment>
<proteinExistence type="inferred from homology"/>
<sequence length="468" mass="51334">MVELRRSSGSAGTRGITETLASDSIADEFTNIRIEDDNVGTHRRSLEGEYAGDAKLGQTRSTASSSFTYGINEVESPVELGPDDKPGTLERRLSQASARVALEQREQKEAESSTPLQLPPSPSKSWYHSDKYDIAEVVLWLIFFTILGVLARLGLIALESYPGNSVDPLVWVQFVGCVVMGFLAESKNFFSINDGVNLQIFVGLSAGFCGSFTTFSSWMEATFLALADASPYHERPRGYSVLGLLDAIIVTLCLSVAGIRTGAHIGLFTRSVCSKLAHRFSSAFIDREKLSELSPVKTKYGFQMVTGRRTIPFLRLLAVVLGPGCWLGAVLMAIFISQWRGKVLFALAFGPLGTLTRWILSRYMNPLRPSFPLGTFTANILGTVLIGIFAIIQQRVDGRVGCQVLRGMMDGYCGCLTTVSTFALELQTLQRSHAWRYGSTSVVVGVIVMCLTIGVDHWRFQAFVQRTC</sequence>
<dbReference type="PANTHER" id="PTHR28259:SF1">
    <property type="entry name" value="FLUORIDE EXPORT PROTEIN 1-RELATED"/>
    <property type="match status" value="1"/>
</dbReference>
<evidence type="ECO:0000256" key="10">
    <source>
        <dbReference type="SAM" id="Phobius"/>
    </source>
</evidence>
<dbReference type="Pfam" id="PF02537">
    <property type="entry name" value="CRCB"/>
    <property type="match status" value="2"/>
</dbReference>
<evidence type="ECO:0000256" key="5">
    <source>
        <dbReference type="ARBA" id="ARBA00022989"/>
    </source>
</evidence>
<dbReference type="Proteomes" id="UP000094385">
    <property type="component" value="Unassembled WGS sequence"/>
</dbReference>
<keyword evidence="6 10" id="KW-0472">Membrane</keyword>
<dbReference type="AlphaFoldDB" id="A0A1E3PZE6"/>
<comment type="catalytic activity">
    <reaction evidence="8">
        <text>fluoride(in) = fluoride(out)</text>
        <dbReference type="Rhea" id="RHEA:76159"/>
        <dbReference type="ChEBI" id="CHEBI:17051"/>
    </reaction>
    <physiologicalReaction direction="left-to-right" evidence="8">
        <dbReference type="Rhea" id="RHEA:76160"/>
    </physiologicalReaction>
</comment>
<evidence type="ECO:0008006" key="13">
    <source>
        <dbReference type="Google" id="ProtNLM"/>
    </source>
</evidence>
<evidence type="ECO:0000256" key="3">
    <source>
        <dbReference type="ARBA" id="ARBA00022475"/>
    </source>
</evidence>
<feature type="transmembrane region" description="Helical" evidence="10">
    <location>
        <begin position="434"/>
        <end position="455"/>
    </location>
</feature>
<name>A0A1E3PZE6_LIPST</name>
<keyword evidence="5 10" id="KW-1133">Transmembrane helix</keyword>
<feature type="transmembrane region" description="Helical" evidence="10">
    <location>
        <begin position="372"/>
        <end position="392"/>
    </location>
</feature>
<feature type="transmembrane region" description="Helical" evidence="10">
    <location>
        <begin position="196"/>
        <end position="219"/>
    </location>
</feature>
<evidence type="ECO:0000256" key="7">
    <source>
        <dbReference type="ARBA" id="ARBA00035120"/>
    </source>
</evidence>
<accession>A0A1E3PZE6</accession>
<comment type="function">
    <text evidence="1">Fluoride channel required for the rapid expulsion of cytoplasmic fluoride.</text>
</comment>
<feature type="transmembrane region" description="Helical" evidence="10">
    <location>
        <begin position="137"/>
        <end position="156"/>
    </location>
</feature>
<keyword evidence="12" id="KW-1185">Reference proteome</keyword>
<evidence type="ECO:0000256" key="8">
    <source>
        <dbReference type="ARBA" id="ARBA00035585"/>
    </source>
</evidence>
<evidence type="ECO:0000313" key="12">
    <source>
        <dbReference type="Proteomes" id="UP000094385"/>
    </source>
</evidence>
<reference evidence="11 12" key="1">
    <citation type="journal article" date="2016" name="Proc. Natl. Acad. Sci. U.S.A.">
        <title>Comparative genomics of biotechnologically important yeasts.</title>
        <authorList>
            <person name="Riley R."/>
            <person name="Haridas S."/>
            <person name="Wolfe K.H."/>
            <person name="Lopes M.R."/>
            <person name="Hittinger C.T."/>
            <person name="Goeker M."/>
            <person name="Salamov A.A."/>
            <person name="Wisecaver J.H."/>
            <person name="Long T.M."/>
            <person name="Calvey C.H."/>
            <person name="Aerts A.L."/>
            <person name="Barry K.W."/>
            <person name="Choi C."/>
            <person name="Clum A."/>
            <person name="Coughlan A.Y."/>
            <person name="Deshpande S."/>
            <person name="Douglass A.P."/>
            <person name="Hanson S.J."/>
            <person name="Klenk H.-P."/>
            <person name="LaButti K.M."/>
            <person name="Lapidus A."/>
            <person name="Lindquist E.A."/>
            <person name="Lipzen A.M."/>
            <person name="Meier-Kolthoff J.P."/>
            <person name="Ohm R.A."/>
            <person name="Otillar R.P."/>
            <person name="Pangilinan J.L."/>
            <person name="Peng Y."/>
            <person name="Rokas A."/>
            <person name="Rosa C.A."/>
            <person name="Scheuner C."/>
            <person name="Sibirny A.A."/>
            <person name="Slot J.C."/>
            <person name="Stielow J.B."/>
            <person name="Sun H."/>
            <person name="Kurtzman C.P."/>
            <person name="Blackwell M."/>
            <person name="Grigoriev I.V."/>
            <person name="Jeffries T.W."/>
        </authorList>
    </citation>
    <scope>NUCLEOTIDE SEQUENCE [LARGE SCALE GENOMIC DNA]</scope>
    <source>
        <strain evidence="11 12">NRRL Y-11557</strain>
    </source>
</reference>
<feature type="region of interest" description="Disordered" evidence="9">
    <location>
        <begin position="103"/>
        <end position="125"/>
    </location>
</feature>
<keyword evidence="4 10" id="KW-0812">Transmembrane</keyword>
<dbReference type="GO" id="GO:0005886">
    <property type="term" value="C:plasma membrane"/>
    <property type="evidence" value="ECO:0007669"/>
    <property type="project" value="UniProtKB-SubCell"/>
</dbReference>
<evidence type="ECO:0000256" key="2">
    <source>
        <dbReference type="ARBA" id="ARBA00004651"/>
    </source>
</evidence>